<reference evidence="1 2" key="1">
    <citation type="submission" date="2014-10" db="EMBL/GenBank/DDBJ databases">
        <title>Genome sequence of Micropolyspora internatus JCM3315.</title>
        <authorList>
            <person name="Shin S.-K."/>
            <person name="Yi H."/>
        </authorList>
    </citation>
    <scope>NUCLEOTIDE SEQUENCE [LARGE SCALE GENOMIC DNA]</scope>
    <source>
        <strain evidence="1 2">JCM 3315</strain>
    </source>
</reference>
<protein>
    <submittedName>
        <fullName evidence="1">Uncharacterized protein</fullName>
    </submittedName>
</protein>
<gene>
    <name evidence="1" type="ORF">MINT15_26240</name>
</gene>
<name>A0A837D4F3_9PSEU</name>
<dbReference type="EMBL" id="JRZE01000006">
    <property type="protein sequence ID" value="KHF42422.1"/>
    <property type="molecule type" value="Genomic_DNA"/>
</dbReference>
<proteinExistence type="predicted"/>
<evidence type="ECO:0000313" key="1">
    <source>
        <dbReference type="EMBL" id="KHF42422.1"/>
    </source>
</evidence>
<dbReference type="Proteomes" id="UP000030848">
    <property type="component" value="Unassembled WGS sequence"/>
</dbReference>
<organism evidence="1 2">
    <name type="scientific">Saccharomonospora viridis</name>
    <dbReference type="NCBI Taxonomy" id="1852"/>
    <lineage>
        <taxon>Bacteria</taxon>
        <taxon>Bacillati</taxon>
        <taxon>Actinomycetota</taxon>
        <taxon>Actinomycetes</taxon>
        <taxon>Pseudonocardiales</taxon>
        <taxon>Pseudonocardiaceae</taxon>
        <taxon>Saccharomonospora</taxon>
    </lineage>
</organism>
<dbReference type="AlphaFoldDB" id="A0A837D4F3"/>
<accession>A0A837D4F3</accession>
<evidence type="ECO:0000313" key="2">
    <source>
        <dbReference type="Proteomes" id="UP000030848"/>
    </source>
</evidence>
<sequence>MEHPLAVTSLSSVANPDPVEEIIVLRFPLGRGLYGGRVFDSTRAPGAEVSGLRR</sequence>
<comment type="caution">
    <text evidence="1">The sequence shown here is derived from an EMBL/GenBank/DDBJ whole genome shotgun (WGS) entry which is preliminary data.</text>
</comment>
<dbReference type="RefSeq" id="WP_177206822.1">
    <property type="nucleotide sequence ID" value="NZ_FOWS01000001.1"/>
</dbReference>